<sequence>IILIKSDVLLICYTLVTSFEGDLETVLRNDKARIERFVHNFGQALIIIIFKFIIR</sequence>
<gene>
    <name evidence="1" type="ORF">NTEN_LOCUS22727</name>
</gene>
<dbReference type="AlphaFoldDB" id="A0A6H5HPY2"/>
<evidence type="ECO:0000313" key="2">
    <source>
        <dbReference type="Proteomes" id="UP000479000"/>
    </source>
</evidence>
<dbReference type="Proteomes" id="UP000479000">
    <property type="component" value="Unassembled WGS sequence"/>
</dbReference>
<name>A0A6H5HPY2_9HEMI</name>
<dbReference type="EMBL" id="CADCXU010033660">
    <property type="protein sequence ID" value="CAB0019015.1"/>
    <property type="molecule type" value="Genomic_DNA"/>
</dbReference>
<proteinExistence type="predicted"/>
<evidence type="ECO:0000313" key="1">
    <source>
        <dbReference type="EMBL" id="CAB0019015.1"/>
    </source>
</evidence>
<reference evidence="1 2" key="1">
    <citation type="submission" date="2020-02" db="EMBL/GenBank/DDBJ databases">
        <authorList>
            <person name="Ferguson B K."/>
        </authorList>
    </citation>
    <scope>NUCLEOTIDE SEQUENCE [LARGE SCALE GENOMIC DNA]</scope>
</reference>
<accession>A0A6H5HPY2</accession>
<keyword evidence="2" id="KW-1185">Reference proteome</keyword>
<protein>
    <submittedName>
        <fullName evidence="1">Uncharacterized protein</fullName>
    </submittedName>
</protein>
<organism evidence="1 2">
    <name type="scientific">Nesidiocoris tenuis</name>
    <dbReference type="NCBI Taxonomy" id="355587"/>
    <lineage>
        <taxon>Eukaryota</taxon>
        <taxon>Metazoa</taxon>
        <taxon>Ecdysozoa</taxon>
        <taxon>Arthropoda</taxon>
        <taxon>Hexapoda</taxon>
        <taxon>Insecta</taxon>
        <taxon>Pterygota</taxon>
        <taxon>Neoptera</taxon>
        <taxon>Paraneoptera</taxon>
        <taxon>Hemiptera</taxon>
        <taxon>Heteroptera</taxon>
        <taxon>Panheteroptera</taxon>
        <taxon>Cimicomorpha</taxon>
        <taxon>Miridae</taxon>
        <taxon>Dicyphina</taxon>
        <taxon>Nesidiocoris</taxon>
    </lineage>
</organism>
<feature type="non-terminal residue" evidence="1">
    <location>
        <position position="1"/>
    </location>
</feature>